<keyword evidence="2" id="KW-1185">Reference proteome</keyword>
<accession>A0A0B0P6C7</accession>
<dbReference type="Proteomes" id="UP000032142">
    <property type="component" value="Unassembled WGS sequence"/>
</dbReference>
<evidence type="ECO:0000313" key="1">
    <source>
        <dbReference type="EMBL" id="KHG20447.1"/>
    </source>
</evidence>
<proteinExistence type="predicted"/>
<dbReference type="EMBL" id="KN415743">
    <property type="protein sequence ID" value="KHG20447.1"/>
    <property type="molecule type" value="Genomic_DNA"/>
</dbReference>
<name>A0A0B0P6C7_GOSAR</name>
<gene>
    <name evidence="1" type="ORF">F383_02912</name>
</gene>
<organism evidence="1 2">
    <name type="scientific">Gossypium arboreum</name>
    <name type="common">Tree cotton</name>
    <name type="synonym">Gossypium nanking</name>
    <dbReference type="NCBI Taxonomy" id="29729"/>
    <lineage>
        <taxon>Eukaryota</taxon>
        <taxon>Viridiplantae</taxon>
        <taxon>Streptophyta</taxon>
        <taxon>Embryophyta</taxon>
        <taxon>Tracheophyta</taxon>
        <taxon>Spermatophyta</taxon>
        <taxon>Magnoliopsida</taxon>
        <taxon>eudicotyledons</taxon>
        <taxon>Gunneridae</taxon>
        <taxon>Pentapetalae</taxon>
        <taxon>rosids</taxon>
        <taxon>malvids</taxon>
        <taxon>Malvales</taxon>
        <taxon>Malvaceae</taxon>
        <taxon>Malvoideae</taxon>
        <taxon>Gossypium</taxon>
    </lineage>
</organism>
<sequence length="64" mass="7072">MGNQSRPGVPHWSCHTAVSIWQDRSTTYTGRLHAHAYSTALTTSVSHGHVPASPSIVLFRKCHF</sequence>
<dbReference type="AlphaFoldDB" id="A0A0B0P6C7"/>
<evidence type="ECO:0000313" key="2">
    <source>
        <dbReference type="Proteomes" id="UP000032142"/>
    </source>
</evidence>
<protein>
    <submittedName>
        <fullName evidence="1">LPS-assembly lptD</fullName>
    </submittedName>
</protein>
<reference evidence="2" key="1">
    <citation type="submission" date="2014-09" db="EMBL/GenBank/DDBJ databases">
        <authorList>
            <person name="Mudge J."/>
            <person name="Ramaraj T."/>
            <person name="Lindquist I.E."/>
            <person name="Bharti A.K."/>
            <person name="Sundararajan A."/>
            <person name="Cameron C.T."/>
            <person name="Woodward J.E."/>
            <person name="May G.D."/>
            <person name="Brubaker C."/>
            <person name="Broadhvest J."/>
            <person name="Wilkins T.A."/>
        </authorList>
    </citation>
    <scope>NUCLEOTIDE SEQUENCE</scope>
    <source>
        <strain evidence="2">cv. AKA8401</strain>
    </source>
</reference>